<sequence>MWPNGLVSNTSLPGNPNHSYDHIIPFLEAVLPEHITNKMVKAHQALTHNYLTLGQFFLLAMSWTHYKAKPGEHLSFGEQLGTQHVVLLPALLGMAIYERYRRGYITLNTL</sequence>
<name>A0ACC1MVH7_9PEZI</name>
<dbReference type="Proteomes" id="UP001143856">
    <property type="component" value="Unassembled WGS sequence"/>
</dbReference>
<comment type="caution">
    <text evidence="1">The sequence shown here is derived from an EMBL/GenBank/DDBJ whole genome shotgun (WGS) entry which is preliminary data.</text>
</comment>
<protein>
    <submittedName>
        <fullName evidence="1">Uncharacterized protein</fullName>
    </submittedName>
</protein>
<evidence type="ECO:0000313" key="1">
    <source>
        <dbReference type="EMBL" id="KAJ2970667.1"/>
    </source>
</evidence>
<proteinExistence type="predicted"/>
<gene>
    <name evidence="1" type="ORF">NUW58_g9626</name>
</gene>
<reference evidence="1" key="1">
    <citation type="submission" date="2022-10" db="EMBL/GenBank/DDBJ databases">
        <title>Genome Sequence of Xylaria curta.</title>
        <authorList>
            <person name="Buettner E."/>
        </authorList>
    </citation>
    <scope>NUCLEOTIDE SEQUENCE</scope>
    <source>
        <strain evidence="1">Babe10</strain>
    </source>
</reference>
<accession>A0ACC1MVH7</accession>
<dbReference type="EMBL" id="JAPDGR010003594">
    <property type="protein sequence ID" value="KAJ2970667.1"/>
    <property type="molecule type" value="Genomic_DNA"/>
</dbReference>
<organism evidence="1 2">
    <name type="scientific">Xylaria curta</name>
    <dbReference type="NCBI Taxonomy" id="42375"/>
    <lineage>
        <taxon>Eukaryota</taxon>
        <taxon>Fungi</taxon>
        <taxon>Dikarya</taxon>
        <taxon>Ascomycota</taxon>
        <taxon>Pezizomycotina</taxon>
        <taxon>Sordariomycetes</taxon>
        <taxon>Xylariomycetidae</taxon>
        <taxon>Xylariales</taxon>
        <taxon>Xylariaceae</taxon>
        <taxon>Xylaria</taxon>
    </lineage>
</organism>
<keyword evidence="2" id="KW-1185">Reference proteome</keyword>
<evidence type="ECO:0000313" key="2">
    <source>
        <dbReference type="Proteomes" id="UP001143856"/>
    </source>
</evidence>